<dbReference type="InterPro" id="IPR011577">
    <property type="entry name" value="Cyt_b561_bac/Ni-Hgenase"/>
</dbReference>
<dbReference type="GO" id="GO:0009055">
    <property type="term" value="F:electron transfer activity"/>
    <property type="evidence" value="ECO:0007669"/>
    <property type="project" value="InterPro"/>
</dbReference>
<dbReference type="InterPro" id="IPR000516">
    <property type="entry name" value="Ni-dep_Hydgase_cyt-B"/>
</dbReference>
<dbReference type="SUPFAM" id="SSF81342">
    <property type="entry name" value="Transmembrane di-heme cytochromes"/>
    <property type="match status" value="1"/>
</dbReference>
<dbReference type="EMBL" id="NRSJ01000035">
    <property type="protein sequence ID" value="MBK1706144.1"/>
    <property type="molecule type" value="Genomic_DNA"/>
</dbReference>
<evidence type="ECO:0000256" key="12">
    <source>
        <dbReference type="SAM" id="Phobius"/>
    </source>
</evidence>
<dbReference type="GO" id="GO:0020037">
    <property type="term" value="F:heme binding"/>
    <property type="evidence" value="ECO:0007669"/>
    <property type="project" value="TreeGrafter"/>
</dbReference>
<dbReference type="GO" id="GO:0005886">
    <property type="term" value="C:plasma membrane"/>
    <property type="evidence" value="ECO:0007669"/>
    <property type="project" value="UniProtKB-SubCell"/>
</dbReference>
<feature type="transmembrane region" description="Helical" evidence="12">
    <location>
        <begin position="153"/>
        <end position="176"/>
    </location>
</feature>
<comment type="caution">
    <text evidence="14">The sequence shown here is derived from an EMBL/GenBank/DDBJ whole genome shotgun (WGS) entry which is preliminary data.</text>
</comment>
<comment type="similarity">
    <text evidence="2">Belongs to the HupC/HyaC/HydC family.</text>
</comment>
<evidence type="ECO:0000256" key="3">
    <source>
        <dbReference type="ARBA" id="ARBA00022448"/>
    </source>
</evidence>
<sequence length="205" mass="23007">MTALYLYPLWLRLWHWLNALIFVTLLVTGVSMHFTLNWLIPFDVAVPIHNTAGVLLTGSWLLFVIGNLWGGNGKHYLINLRTLPKDLIAQTRYYLHGIFVGAPHPFHVSAEHKLNALQTLSYVGVMYGLMPVLILSGWAFLFSTSLPETLFGIGTVWIIAIVHLVVAWMLALFLIVHSYIITTGETPTTNLKAMVTGWHKEQSSG</sequence>
<evidence type="ECO:0000313" key="15">
    <source>
        <dbReference type="Proteomes" id="UP001296776"/>
    </source>
</evidence>
<keyword evidence="5" id="KW-0349">Heme</keyword>
<dbReference type="InterPro" id="IPR051542">
    <property type="entry name" value="Hydrogenase_cytochrome"/>
</dbReference>
<evidence type="ECO:0000256" key="7">
    <source>
        <dbReference type="ARBA" id="ARBA00022723"/>
    </source>
</evidence>
<protein>
    <submittedName>
        <fullName evidence="14">Cytochrome B</fullName>
    </submittedName>
</protein>
<keyword evidence="11 12" id="KW-0472">Membrane</keyword>
<dbReference type="GO" id="GO:0005506">
    <property type="term" value="F:iron ion binding"/>
    <property type="evidence" value="ECO:0007669"/>
    <property type="project" value="InterPro"/>
</dbReference>
<dbReference type="PRINTS" id="PR00161">
    <property type="entry name" value="NIHGNASECYTB"/>
</dbReference>
<dbReference type="AlphaFoldDB" id="A0AAJ0XAS9"/>
<proteinExistence type="inferred from homology"/>
<evidence type="ECO:0000256" key="10">
    <source>
        <dbReference type="ARBA" id="ARBA00023004"/>
    </source>
</evidence>
<evidence type="ECO:0000256" key="8">
    <source>
        <dbReference type="ARBA" id="ARBA00022982"/>
    </source>
</evidence>
<reference evidence="14" key="2">
    <citation type="journal article" date="2020" name="Microorganisms">
        <title>Osmotic Adaptation and Compatible Solute Biosynthesis of Phototrophic Bacteria as Revealed from Genome Analyses.</title>
        <authorList>
            <person name="Imhoff J.F."/>
            <person name="Rahn T."/>
            <person name="Kunzel S."/>
            <person name="Keller A."/>
            <person name="Neulinger S.C."/>
        </authorList>
    </citation>
    <scope>NUCLEOTIDE SEQUENCE</scope>
    <source>
        <strain evidence="14">DSM 11080</strain>
    </source>
</reference>
<dbReference type="Pfam" id="PF01292">
    <property type="entry name" value="Ni_hydr_CYTB"/>
    <property type="match status" value="1"/>
</dbReference>
<evidence type="ECO:0000256" key="5">
    <source>
        <dbReference type="ARBA" id="ARBA00022617"/>
    </source>
</evidence>
<evidence type="ECO:0000256" key="1">
    <source>
        <dbReference type="ARBA" id="ARBA00004651"/>
    </source>
</evidence>
<dbReference type="GO" id="GO:0022904">
    <property type="term" value="P:respiratory electron transport chain"/>
    <property type="evidence" value="ECO:0007669"/>
    <property type="project" value="InterPro"/>
</dbReference>
<dbReference type="PANTHER" id="PTHR30485:SF1">
    <property type="entry name" value="CYTOCHROME YDHU-RELATED"/>
    <property type="match status" value="1"/>
</dbReference>
<keyword evidence="10" id="KW-0408">Iron</keyword>
<gene>
    <name evidence="14" type="ORF">CKO40_16705</name>
</gene>
<evidence type="ECO:0000256" key="9">
    <source>
        <dbReference type="ARBA" id="ARBA00022989"/>
    </source>
</evidence>
<evidence type="ECO:0000256" key="6">
    <source>
        <dbReference type="ARBA" id="ARBA00022692"/>
    </source>
</evidence>
<evidence type="ECO:0000256" key="4">
    <source>
        <dbReference type="ARBA" id="ARBA00022475"/>
    </source>
</evidence>
<keyword evidence="8" id="KW-0249">Electron transport</keyword>
<evidence type="ECO:0000256" key="11">
    <source>
        <dbReference type="ARBA" id="ARBA00023136"/>
    </source>
</evidence>
<keyword evidence="6 12" id="KW-0812">Transmembrane</keyword>
<evidence type="ECO:0000259" key="13">
    <source>
        <dbReference type="Pfam" id="PF01292"/>
    </source>
</evidence>
<dbReference type="PANTHER" id="PTHR30485">
    <property type="entry name" value="NI/FE-HYDROGENASE 1 B-TYPE CYTOCHROME SUBUNIT"/>
    <property type="match status" value="1"/>
</dbReference>
<organism evidence="14 15">
    <name type="scientific">Halochromatium glycolicum</name>
    <dbReference type="NCBI Taxonomy" id="85075"/>
    <lineage>
        <taxon>Bacteria</taxon>
        <taxon>Pseudomonadati</taxon>
        <taxon>Pseudomonadota</taxon>
        <taxon>Gammaproteobacteria</taxon>
        <taxon>Chromatiales</taxon>
        <taxon>Chromatiaceae</taxon>
        <taxon>Halochromatium</taxon>
    </lineage>
</organism>
<keyword evidence="7" id="KW-0479">Metal-binding</keyword>
<comment type="subcellular location">
    <subcellularLocation>
        <location evidence="1">Cell membrane</location>
        <topology evidence="1">Multi-pass membrane protein</topology>
    </subcellularLocation>
</comment>
<accession>A0AAJ0XAS9</accession>
<feature type="domain" description="Cytochrome b561 bacterial/Ni-hydrogenase" evidence="13">
    <location>
        <begin position="7"/>
        <end position="197"/>
    </location>
</feature>
<keyword evidence="15" id="KW-1185">Reference proteome</keyword>
<dbReference type="RefSeq" id="WP_200347597.1">
    <property type="nucleotide sequence ID" value="NZ_NRSJ01000035.1"/>
</dbReference>
<keyword evidence="3" id="KW-0813">Transport</keyword>
<dbReference type="Proteomes" id="UP001296776">
    <property type="component" value="Unassembled WGS sequence"/>
</dbReference>
<keyword evidence="4" id="KW-1003">Cell membrane</keyword>
<dbReference type="Gene3D" id="1.20.950.20">
    <property type="entry name" value="Transmembrane di-heme cytochromes, Chain C"/>
    <property type="match status" value="1"/>
</dbReference>
<keyword evidence="9 12" id="KW-1133">Transmembrane helix</keyword>
<feature type="transmembrane region" description="Helical" evidence="12">
    <location>
        <begin position="52"/>
        <end position="71"/>
    </location>
</feature>
<evidence type="ECO:0000313" key="14">
    <source>
        <dbReference type="EMBL" id="MBK1706144.1"/>
    </source>
</evidence>
<feature type="transmembrane region" description="Helical" evidence="12">
    <location>
        <begin position="120"/>
        <end position="141"/>
    </location>
</feature>
<name>A0AAJ0XAS9_9GAMM</name>
<feature type="transmembrane region" description="Helical" evidence="12">
    <location>
        <begin position="20"/>
        <end position="40"/>
    </location>
</feature>
<dbReference type="InterPro" id="IPR016174">
    <property type="entry name" value="Di-haem_cyt_TM"/>
</dbReference>
<reference evidence="14" key="1">
    <citation type="submission" date="2017-08" db="EMBL/GenBank/DDBJ databases">
        <authorList>
            <person name="Imhoff J.F."/>
            <person name="Rahn T."/>
            <person name="Kuenzel S."/>
            <person name="Neulinger S.C."/>
        </authorList>
    </citation>
    <scope>NUCLEOTIDE SEQUENCE</scope>
    <source>
        <strain evidence="14">DSM 11080</strain>
    </source>
</reference>
<evidence type="ECO:0000256" key="2">
    <source>
        <dbReference type="ARBA" id="ARBA00008622"/>
    </source>
</evidence>